<dbReference type="SUPFAM" id="SSF55545">
    <property type="entry name" value="beta-N-acetylhexosaminidase-like domain"/>
    <property type="match status" value="1"/>
</dbReference>
<comment type="similarity">
    <text evidence="2">Belongs to the glycosyl hydrolase 20 family.</text>
</comment>
<evidence type="ECO:0000259" key="9">
    <source>
        <dbReference type="SMART" id="SM01081"/>
    </source>
</evidence>
<reference evidence="10 11" key="1">
    <citation type="submission" date="2020-01" db="EMBL/GenBank/DDBJ databases">
        <title>Genomes of bacteria type strains.</title>
        <authorList>
            <person name="Chen J."/>
            <person name="Zhu S."/>
            <person name="Yang J."/>
        </authorList>
    </citation>
    <scope>NUCLEOTIDE SEQUENCE [LARGE SCALE GENOMIC DNA]</scope>
    <source>
        <strain evidence="10 11">LMG 22958</strain>
    </source>
</reference>
<dbReference type="Pfam" id="PF00728">
    <property type="entry name" value="Glyco_hydro_20"/>
    <property type="match status" value="1"/>
</dbReference>
<dbReference type="InterPro" id="IPR012291">
    <property type="entry name" value="CBM2_carb-bd_dom_sf"/>
</dbReference>
<evidence type="ECO:0000256" key="4">
    <source>
        <dbReference type="ARBA" id="ARBA00022801"/>
    </source>
</evidence>
<dbReference type="PANTHER" id="PTHR22600:SF57">
    <property type="entry name" value="BETA-N-ACETYLHEXOSAMINIDASE"/>
    <property type="match status" value="1"/>
</dbReference>
<evidence type="ECO:0000256" key="7">
    <source>
        <dbReference type="PIRSR" id="PIRSR625705-1"/>
    </source>
</evidence>
<dbReference type="EMBL" id="JAAAWP010000008">
    <property type="protein sequence ID" value="NDW22535.1"/>
    <property type="molecule type" value="Genomic_DNA"/>
</dbReference>
<evidence type="ECO:0000313" key="10">
    <source>
        <dbReference type="EMBL" id="NDW22535.1"/>
    </source>
</evidence>
<evidence type="ECO:0000256" key="2">
    <source>
        <dbReference type="ARBA" id="ARBA00006285"/>
    </source>
</evidence>
<dbReference type="GO" id="GO:0005975">
    <property type="term" value="P:carbohydrate metabolic process"/>
    <property type="evidence" value="ECO:0007669"/>
    <property type="project" value="InterPro"/>
</dbReference>
<dbReference type="GO" id="GO:0030203">
    <property type="term" value="P:glycosaminoglycan metabolic process"/>
    <property type="evidence" value="ECO:0007669"/>
    <property type="project" value="TreeGrafter"/>
</dbReference>
<dbReference type="AlphaFoldDB" id="A0A6L9MX19"/>
<evidence type="ECO:0000256" key="3">
    <source>
        <dbReference type="ARBA" id="ARBA00012663"/>
    </source>
</evidence>
<dbReference type="PRINTS" id="PR00738">
    <property type="entry name" value="GLHYDRLASE20"/>
</dbReference>
<dbReference type="InterPro" id="IPR004866">
    <property type="entry name" value="CHB/HEX_N_dom"/>
</dbReference>
<dbReference type="GO" id="GO:0004563">
    <property type="term" value="F:beta-N-acetylhexosaminidase activity"/>
    <property type="evidence" value="ECO:0007669"/>
    <property type="project" value="UniProtKB-EC"/>
</dbReference>
<feature type="active site" description="Proton donor" evidence="7">
    <location>
        <position position="558"/>
    </location>
</feature>
<dbReference type="SUPFAM" id="SSF81296">
    <property type="entry name" value="E set domains"/>
    <property type="match status" value="1"/>
</dbReference>
<dbReference type="GO" id="GO:0030247">
    <property type="term" value="F:polysaccharide binding"/>
    <property type="evidence" value="ECO:0007669"/>
    <property type="project" value="InterPro"/>
</dbReference>
<sequence length="870" mass="96791">MGEVKPAPTLKPEQAALNALGQHLDVNYNVLSNLDDTFCKTFILKGDCFSSRIQLLAKEQSIAATTSLYFSHIAPIRGFSSESNIAITHLNGDLHRLTFNEAVPANTPVSIDIAAPFWHASRSDAMANYYLTLGELSPVVVASTTRVKELGSGLLVNRHTGDWLKEDQYKRANIDNVPLMDSEYMYEKLEREEPSATLPLERLNRSYRVIPKVLVQENTGNTIRATGVTFSEKDAELLAPARAQMSFFGLEEQPDGLMVSVVISDESTQRAALKQSVRLDAASKPSTNSAAKPSLAEQAKHNDSSYELVVSETGIEINAVNHVAANYALLTLMQLYNQRDKEFTATSIKDSPRYDFRGMHMDVARHFPGKQAIKSVITQMFTYKLNTLHLHLSDDEGWRIEIESLPELTNTGAYRCHDLSETQCLLPQLGSGPHRNAIGNGYLSKEDYIELVRYAHQRGIEIIPSLDMPGHARAAIVSMNARYERFMKEGNKEAAMQYLLVDKGDTTRYESVQFYNDNTVNPCLDSTYAFIDTVMQEIKALHAAANVPLTRFHIGADETAGAWTESPVCHAKGVNIDSILPEFVTRVQQLATKAGLAIGGWSDGMEKAASTLDNKQAYTNVWHLLAAGGNDTVAHFANENIPVVLSFPDVLYFDFPYASHPHEPGYYWGSKATSSEKIFSFMPENLPRHSNIWQNRMGNDFEGSKTNNTATVIGIQGQLWSEVTVNQAAVEYMVFPRMLALAERAWHKNEWQPSGLVQSASSNSNNATAKYTQRQQAWHYFRDALYTQHLPALVKQGINVRVPTPAAAIKDSQLVMKQLPGLINEYSLDGQTWREFTQPFSINSKGNSNVHVRTRVAGTQAFSRALVLQG</sequence>
<evidence type="ECO:0000256" key="6">
    <source>
        <dbReference type="ARBA" id="ARBA00033000"/>
    </source>
</evidence>
<evidence type="ECO:0000313" key="11">
    <source>
        <dbReference type="Proteomes" id="UP000478837"/>
    </source>
</evidence>
<dbReference type="InterPro" id="IPR025705">
    <property type="entry name" value="Beta_hexosaminidase_sua/sub"/>
</dbReference>
<keyword evidence="4 10" id="KW-0378">Hydrolase</keyword>
<comment type="caution">
    <text evidence="10">The sequence shown here is derived from an EMBL/GenBank/DDBJ whole genome shotgun (WGS) entry which is preliminary data.</text>
</comment>
<evidence type="ECO:0000256" key="8">
    <source>
        <dbReference type="SAM" id="MobiDB-lite"/>
    </source>
</evidence>
<dbReference type="Gene3D" id="3.20.20.80">
    <property type="entry name" value="Glycosidases"/>
    <property type="match status" value="1"/>
</dbReference>
<dbReference type="SUPFAM" id="SSF49384">
    <property type="entry name" value="Carbohydrate-binding domain"/>
    <property type="match status" value="1"/>
</dbReference>
<gene>
    <name evidence="10" type="ORF">GTW09_13460</name>
</gene>
<dbReference type="InterPro" id="IPR004867">
    <property type="entry name" value="CHB_C_dom"/>
</dbReference>
<evidence type="ECO:0000256" key="5">
    <source>
        <dbReference type="ARBA" id="ARBA00030512"/>
    </source>
</evidence>
<dbReference type="Pfam" id="PF03173">
    <property type="entry name" value="CHB_HEX"/>
    <property type="match status" value="1"/>
</dbReference>
<dbReference type="Proteomes" id="UP000478837">
    <property type="component" value="Unassembled WGS sequence"/>
</dbReference>
<feature type="domain" description="Chitobiase/beta-hexosaminidases N-terminal" evidence="9">
    <location>
        <begin position="22"/>
        <end position="184"/>
    </location>
</feature>
<feature type="region of interest" description="Disordered" evidence="8">
    <location>
        <begin position="278"/>
        <end position="298"/>
    </location>
</feature>
<protein>
    <recommendedName>
        <fullName evidence="3">beta-N-acetylhexosaminidase</fullName>
        <ecNumber evidence="3">3.2.1.52</ecNumber>
    </recommendedName>
    <alternativeName>
        <fullName evidence="5">Beta-N-acetylhexosaminidase</fullName>
    </alternativeName>
    <alternativeName>
        <fullName evidence="6">N-acetyl-beta-glucosaminidase</fullName>
    </alternativeName>
</protein>
<dbReference type="SMART" id="SM01081">
    <property type="entry name" value="CHB_HEX"/>
    <property type="match status" value="1"/>
</dbReference>
<dbReference type="Gene3D" id="2.60.40.10">
    <property type="entry name" value="Immunoglobulins"/>
    <property type="match status" value="1"/>
</dbReference>
<dbReference type="Pfam" id="PF03174">
    <property type="entry name" value="CHB_HEX_C"/>
    <property type="match status" value="1"/>
</dbReference>
<dbReference type="GO" id="GO:0016020">
    <property type="term" value="C:membrane"/>
    <property type="evidence" value="ECO:0007669"/>
    <property type="project" value="TreeGrafter"/>
</dbReference>
<dbReference type="InterPro" id="IPR008965">
    <property type="entry name" value="CBM2/CBM3_carb-bd_dom_sf"/>
</dbReference>
<comment type="catalytic activity">
    <reaction evidence="1">
        <text>Hydrolysis of terminal non-reducing N-acetyl-D-hexosamine residues in N-acetyl-beta-D-hexosaminides.</text>
        <dbReference type="EC" id="3.2.1.52"/>
    </reaction>
</comment>
<dbReference type="EC" id="3.2.1.52" evidence="3"/>
<accession>A0A6L9MX19</accession>
<dbReference type="InterPro" id="IPR014756">
    <property type="entry name" value="Ig_E-set"/>
</dbReference>
<proteinExistence type="inferred from homology"/>
<name>A0A6L9MX19_9ALTE</name>
<dbReference type="SUPFAM" id="SSF51445">
    <property type="entry name" value="(Trans)glycosidases"/>
    <property type="match status" value="1"/>
</dbReference>
<organism evidence="10 11">
    <name type="scientific">Alteromonas hispanica</name>
    <dbReference type="NCBI Taxonomy" id="315421"/>
    <lineage>
        <taxon>Bacteria</taxon>
        <taxon>Pseudomonadati</taxon>
        <taxon>Pseudomonadota</taxon>
        <taxon>Gammaproteobacteria</taxon>
        <taxon>Alteromonadales</taxon>
        <taxon>Alteromonadaceae</taxon>
        <taxon>Alteromonas/Salinimonas group</taxon>
        <taxon>Alteromonas</taxon>
    </lineage>
</organism>
<dbReference type="InterPro" id="IPR013783">
    <property type="entry name" value="Ig-like_fold"/>
</dbReference>
<dbReference type="InterPro" id="IPR029018">
    <property type="entry name" value="Hex-like_dom2"/>
</dbReference>
<keyword evidence="11" id="KW-1185">Reference proteome</keyword>
<dbReference type="InterPro" id="IPR015883">
    <property type="entry name" value="Glyco_hydro_20_cat"/>
</dbReference>
<dbReference type="PANTHER" id="PTHR22600">
    <property type="entry name" value="BETA-HEXOSAMINIDASE"/>
    <property type="match status" value="1"/>
</dbReference>
<dbReference type="Gene3D" id="3.30.379.10">
    <property type="entry name" value="Chitobiase/beta-hexosaminidase domain 2-like"/>
    <property type="match status" value="1"/>
</dbReference>
<dbReference type="InterPro" id="IPR017853">
    <property type="entry name" value="GH"/>
</dbReference>
<dbReference type="Gene3D" id="2.60.40.290">
    <property type="match status" value="1"/>
</dbReference>
<evidence type="ECO:0000256" key="1">
    <source>
        <dbReference type="ARBA" id="ARBA00001231"/>
    </source>
</evidence>